<sequence length="137" mass="15707">MADDLPDYYFRLRDNGAAVYKVDTENRQRRIELIEIAMVNVRNGNVKPHGETKLNGTDIRAIQDWLGKRRILIEAREVDDVLRTGDRLNEAAQWAQSKATPEQLDEVTETLLLAMHDLRSVLVRKKAERLTKAPAGR</sequence>
<comment type="caution">
    <text evidence="1">The sequence shown here is derived from an EMBL/GenBank/DDBJ whole genome shotgun (WGS) entry which is preliminary data.</text>
</comment>
<keyword evidence="2" id="KW-1185">Reference proteome</keyword>
<name>A0A2T4J8S0_FUSBL</name>
<protein>
    <submittedName>
        <fullName evidence="1">Uncharacterized protein</fullName>
    </submittedName>
</protein>
<evidence type="ECO:0000313" key="2">
    <source>
        <dbReference type="Proteomes" id="UP000241362"/>
    </source>
</evidence>
<dbReference type="AlphaFoldDB" id="A0A2T4J8S0"/>
<dbReference type="RefSeq" id="WP_107673381.1">
    <property type="nucleotide sequence ID" value="NZ_PZKE01000008.1"/>
</dbReference>
<gene>
    <name evidence="1" type="ORF">C5F44_09945</name>
</gene>
<evidence type="ECO:0000313" key="1">
    <source>
        <dbReference type="EMBL" id="PTE14310.1"/>
    </source>
</evidence>
<reference evidence="1 2" key="1">
    <citation type="submission" date="2018-03" db="EMBL/GenBank/DDBJ databases">
        <title>Rhodobacter blasticus.</title>
        <authorList>
            <person name="Meyer T.E."/>
            <person name="Miller S."/>
            <person name="Lodha T."/>
            <person name="Gandham S."/>
            <person name="Chintalapati S."/>
            <person name="Chintalapati V.R."/>
        </authorList>
    </citation>
    <scope>NUCLEOTIDE SEQUENCE [LARGE SCALE GENOMIC DNA]</scope>
    <source>
        <strain evidence="1 2">DSM 2131</strain>
    </source>
</reference>
<proteinExistence type="predicted"/>
<dbReference type="Proteomes" id="UP000241362">
    <property type="component" value="Unassembled WGS sequence"/>
</dbReference>
<organism evidence="1 2">
    <name type="scientific">Fuscovulum blasticum DSM 2131</name>
    <dbReference type="NCBI Taxonomy" id="1188250"/>
    <lineage>
        <taxon>Bacteria</taxon>
        <taxon>Pseudomonadati</taxon>
        <taxon>Pseudomonadota</taxon>
        <taxon>Alphaproteobacteria</taxon>
        <taxon>Rhodobacterales</taxon>
        <taxon>Paracoccaceae</taxon>
        <taxon>Pseudogemmobacter</taxon>
    </lineage>
</organism>
<dbReference type="EMBL" id="PZKE01000008">
    <property type="protein sequence ID" value="PTE14310.1"/>
    <property type="molecule type" value="Genomic_DNA"/>
</dbReference>
<accession>A0A2T4J8S0</accession>